<sequence length="98" mass="11787">MEAFSLDCERDFLTFLSVSEIISAIIFIYQRFLEYIYRNSKYINDSTRNIDLPTKLDNNDNIKKAVSSRSPLLRDSFFYILFIFRGSSRMYFHRFLQV</sequence>
<keyword evidence="1" id="KW-1133">Transmembrane helix</keyword>
<protein>
    <submittedName>
        <fullName evidence="2">Uncharacterized protein</fullName>
    </submittedName>
</protein>
<name>A0ABX5DYM5_9BACI</name>
<gene>
    <name evidence="2" type="ORF">C6357_06380</name>
</gene>
<feature type="transmembrane region" description="Helical" evidence="1">
    <location>
        <begin position="12"/>
        <end position="32"/>
    </location>
</feature>
<organism evidence="2 3">
    <name type="scientific">Bacillus wiedmannii</name>
    <dbReference type="NCBI Taxonomy" id="1890302"/>
    <lineage>
        <taxon>Bacteria</taxon>
        <taxon>Bacillati</taxon>
        <taxon>Bacillota</taxon>
        <taxon>Bacilli</taxon>
        <taxon>Bacillales</taxon>
        <taxon>Bacillaceae</taxon>
        <taxon>Bacillus</taxon>
        <taxon>Bacillus cereus group</taxon>
    </lineage>
</organism>
<proteinExistence type="predicted"/>
<dbReference type="Proteomes" id="UP000239236">
    <property type="component" value="Unassembled WGS sequence"/>
</dbReference>
<evidence type="ECO:0000313" key="2">
    <source>
        <dbReference type="EMBL" id="PRT40686.1"/>
    </source>
</evidence>
<evidence type="ECO:0000313" key="3">
    <source>
        <dbReference type="Proteomes" id="UP000239236"/>
    </source>
</evidence>
<dbReference type="EMBL" id="PVRR01000002">
    <property type="protein sequence ID" value="PRT40686.1"/>
    <property type="molecule type" value="Genomic_DNA"/>
</dbReference>
<evidence type="ECO:0000256" key="1">
    <source>
        <dbReference type="SAM" id="Phobius"/>
    </source>
</evidence>
<keyword evidence="1" id="KW-0472">Membrane</keyword>
<keyword evidence="1" id="KW-0812">Transmembrane</keyword>
<keyword evidence="3" id="KW-1185">Reference proteome</keyword>
<comment type="caution">
    <text evidence="2">The sequence shown here is derived from an EMBL/GenBank/DDBJ whole genome shotgun (WGS) entry which is preliminary data.</text>
</comment>
<reference evidence="2 3" key="1">
    <citation type="submission" date="2018-03" db="EMBL/GenBank/DDBJ databases">
        <title>Genotypic and phenotypic analysis of antagonistic Bacillus spp. isolated from rhizosphere soil of plants in Tibet.</title>
        <authorList>
            <person name="Borriss R."/>
            <person name="Lasch P."/>
            <person name="Wu L."/>
            <person name="Wu H."/>
            <person name="Gao X."/>
        </authorList>
    </citation>
    <scope>NUCLEOTIDE SEQUENCE [LARGE SCALE GENOMIC DNA]</scope>
    <source>
        <strain evidence="2 3">NMSW16</strain>
    </source>
</reference>
<accession>A0ABX5DYM5</accession>